<dbReference type="InParanoid" id="A0A0C2TI61"/>
<organism evidence="2 3">
    <name type="scientific">Amanita muscaria (strain Koide BX008)</name>
    <dbReference type="NCBI Taxonomy" id="946122"/>
    <lineage>
        <taxon>Eukaryota</taxon>
        <taxon>Fungi</taxon>
        <taxon>Dikarya</taxon>
        <taxon>Basidiomycota</taxon>
        <taxon>Agaricomycotina</taxon>
        <taxon>Agaricomycetes</taxon>
        <taxon>Agaricomycetidae</taxon>
        <taxon>Agaricales</taxon>
        <taxon>Pluteineae</taxon>
        <taxon>Amanitaceae</taxon>
        <taxon>Amanita</taxon>
    </lineage>
</organism>
<proteinExistence type="predicted"/>
<protein>
    <submittedName>
        <fullName evidence="2">Uncharacterized protein</fullName>
    </submittedName>
</protein>
<dbReference type="EMBL" id="KN818235">
    <property type="protein sequence ID" value="KIL66654.1"/>
    <property type="molecule type" value="Genomic_DNA"/>
</dbReference>
<gene>
    <name evidence="2" type="ORF">M378DRAFT_372217</name>
</gene>
<name>A0A0C2TI61_AMAMK</name>
<dbReference type="AlphaFoldDB" id="A0A0C2TI61"/>
<accession>A0A0C2TI61</accession>
<keyword evidence="3" id="KW-1185">Reference proteome</keyword>
<evidence type="ECO:0000313" key="3">
    <source>
        <dbReference type="Proteomes" id="UP000054549"/>
    </source>
</evidence>
<evidence type="ECO:0000313" key="2">
    <source>
        <dbReference type="EMBL" id="KIL66654.1"/>
    </source>
</evidence>
<evidence type="ECO:0000256" key="1">
    <source>
        <dbReference type="SAM" id="MobiDB-lite"/>
    </source>
</evidence>
<feature type="region of interest" description="Disordered" evidence="1">
    <location>
        <begin position="95"/>
        <end position="114"/>
    </location>
</feature>
<reference evidence="2 3" key="1">
    <citation type="submission" date="2014-04" db="EMBL/GenBank/DDBJ databases">
        <title>Evolutionary Origins and Diversification of the Mycorrhizal Mutualists.</title>
        <authorList>
            <consortium name="DOE Joint Genome Institute"/>
            <consortium name="Mycorrhizal Genomics Consortium"/>
            <person name="Kohler A."/>
            <person name="Kuo A."/>
            <person name="Nagy L.G."/>
            <person name="Floudas D."/>
            <person name="Copeland A."/>
            <person name="Barry K.W."/>
            <person name="Cichocki N."/>
            <person name="Veneault-Fourrey C."/>
            <person name="LaButti K."/>
            <person name="Lindquist E.A."/>
            <person name="Lipzen A."/>
            <person name="Lundell T."/>
            <person name="Morin E."/>
            <person name="Murat C."/>
            <person name="Riley R."/>
            <person name="Ohm R."/>
            <person name="Sun H."/>
            <person name="Tunlid A."/>
            <person name="Henrissat B."/>
            <person name="Grigoriev I.V."/>
            <person name="Hibbett D.S."/>
            <person name="Martin F."/>
        </authorList>
    </citation>
    <scope>NUCLEOTIDE SEQUENCE [LARGE SCALE GENOMIC DNA]</scope>
    <source>
        <strain evidence="2 3">Koide BX008</strain>
    </source>
</reference>
<feature type="region of interest" description="Disordered" evidence="1">
    <location>
        <begin position="33"/>
        <end position="65"/>
    </location>
</feature>
<dbReference type="Proteomes" id="UP000054549">
    <property type="component" value="Unassembled WGS sequence"/>
</dbReference>
<dbReference type="HOGENOM" id="CLU_2120476_0_0_1"/>
<sequence length="114" mass="12759">MLAQSLIGIYITDWDQRYYKDCRLCNPIQLHPSMKSSSPEHAVHMDLGSGYSRGKRAGPPTEAVIDGPCGVPSQVALDERSKLIAPNHLLRFGRCHRKQSATPVHSHRKRSGRK</sequence>